<dbReference type="PANTHER" id="PTHR24346">
    <property type="entry name" value="MAP/MICROTUBULE AFFINITY-REGULATING KINASE"/>
    <property type="match status" value="1"/>
</dbReference>
<protein>
    <recommendedName>
        <fullName evidence="6">Protein kinase domain-containing protein</fullName>
    </recommendedName>
</protein>
<dbReference type="EMBL" id="CAJHUC010001215">
    <property type="protein sequence ID" value="CAD7700293.1"/>
    <property type="molecule type" value="Genomic_DNA"/>
</dbReference>
<evidence type="ECO:0000259" key="6">
    <source>
        <dbReference type="PROSITE" id="PS50011"/>
    </source>
</evidence>
<evidence type="ECO:0000256" key="1">
    <source>
        <dbReference type="ARBA" id="ARBA00022527"/>
    </source>
</evidence>
<gene>
    <name evidence="7" type="ORF">OSTQU699_LOCUS5652</name>
</gene>
<dbReference type="InterPro" id="IPR000719">
    <property type="entry name" value="Prot_kinase_dom"/>
</dbReference>
<evidence type="ECO:0000256" key="5">
    <source>
        <dbReference type="ARBA" id="ARBA00022840"/>
    </source>
</evidence>
<dbReference type="GO" id="GO:0005524">
    <property type="term" value="F:ATP binding"/>
    <property type="evidence" value="ECO:0007669"/>
    <property type="project" value="UniProtKB-KW"/>
</dbReference>
<accession>A0A8S1J2Q5</accession>
<proteinExistence type="predicted"/>
<keyword evidence="8" id="KW-1185">Reference proteome</keyword>
<feature type="domain" description="Protein kinase" evidence="6">
    <location>
        <begin position="25"/>
        <end position="296"/>
    </location>
</feature>
<keyword evidence="1" id="KW-0723">Serine/threonine-protein kinase</keyword>
<evidence type="ECO:0000313" key="7">
    <source>
        <dbReference type="EMBL" id="CAD7700293.1"/>
    </source>
</evidence>
<keyword evidence="5" id="KW-0067">ATP-binding</keyword>
<organism evidence="7 8">
    <name type="scientific">Ostreobium quekettii</name>
    <dbReference type="NCBI Taxonomy" id="121088"/>
    <lineage>
        <taxon>Eukaryota</taxon>
        <taxon>Viridiplantae</taxon>
        <taxon>Chlorophyta</taxon>
        <taxon>core chlorophytes</taxon>
        <taxon>Ulvophyceae</taxon>
        <taxon>TCBD clade</taxon>
        <taxon>Bryopsidales</taxon>
        <taxon>Ostreobineae</taxon>
        <taxon>Ostreobiaceae</taxon>
        <taxon>Ostreobium</taxon>
    </lineage>
</organism>
<dbReference type="SUPFAM" id="SSF56112">
    <property type="entry name" value="Protein kinase-like (PK-like)"/>
    <property type="match status" value="1"/>
</dbReference>
<dbReference type="PROSITE" id="PS50011">
    <property type="entry name" value="PROTEIN_KINASE_DOM"/>
    <property type="match status" value="1"/>
</dbReference>
<evidence type="ECO:0000256" key="3">
    <source>
        <dbReference type="ARBA" id="ARBA00022741"/>
    </source>
</evidence>
<dbReference type="Gene3D" id="1.10.510.10">
    <property type="entry name" value="Transferase(Phosphotransferase) domain 1"/>
    <property type="match status" value="1"/>
</dbReference>
<reference evidence="7" key="1">
    <citation type="submission" date="2020-12" db="EMBL/GenBank/DDBJ databases">
        <authorList>
            <person name="Iha C."/>
        </authorList>
    </citation>
    <scope>NUCLEOTIDE SEQUENCE</scope>
</reference>
<dbReference type="GO" id="GO:0035556">
    <property type="term" value="P:intracellular signal transduction"/>
    <property type="evidence" value="ECO:0007669"/>
    <property type="project" value="TreeGrafter"/>
</dbReference>
<dbReference type="OrthoDB" id="193931at2759"/>
<sequence>MVNPSDTPQASPSSPPEQIIPPRFIQLVKEIDRGATGCVWLCRDTRVQVAGKEAVAVKFIRRGSVDERVKRELLIVRKLYHRHIALFREAVLGPTHLCLLFDFVPGGNLESYLKSMGGILPEYIARFIFQQLVLAVDFCHQVPPDGIMNRDLKLNNVLVENPKEQFPHIVLCDFGFGKESGAEPTISHLGTKNYAAPEIIWRSSRNNRYDGKKTDIYCLGICLHRMVLGAFPKHPEAGEGQPSSAEERLRRMGLELHGDLRVLHGSPQLAALLTGLLQPNPAYRFTMEDVWRDPWFQTELPVNDDGSPVRSYNTAMLAFHAQGTHLQDGQTEEDLRRMVEEARAA</sequence>
<dbReference type="Pfam" id="PF00069">
    <property type="entry name" value="Pkinase"/>
    <property type="match status" value="1"/>
</dbReference>
<comment type="caution">
    <text evidence="7">The sequence shown here is derived from an EMBL/GenBank/DDBJ whole genome shotgun (WGS) entry which is preliminary data.</text>
</comment>
<name>A0A8S1J2Q5_9CHLO</name>
<evidence type="ECO:0000313" key="8">
    <source>
        <dbReference type="Proteomes" id="UP000708148"/>
    </source>
</evidence>
<keyword evidence="4" id="KW-0418">Kinase</keyword>
<dbReference type="Proteomes" id="UP000708148">
    <property type="component" value="Unassembled WGS sequence"/>
</dbReference>
<dbReference type="GO" id="GO:0005737">
    <property type="term" value="C:cytoplasm"/>
    <property type="evidence" value="ECO:0007669"/>
    <property type="project" value="TreeGrafter"/>
</dbReference>
<keyword evidence="2" id="KW-0808">Transferase</keyword>
<dbReference type="SMART" id="SM00220">
    <property type="entry name" value="S_TKc"/>
    <property type="match status" value="1"/>
</dbReference>
<dbReference type="InterPro" id="IPR011009">
    <property type="entry name" value="Kinase-like_dom_sf"/>
</dbReference>
<dbReference type="AlphaFoldDB" id="A0A8S1J2Q5"/>
<dbReference type="PANTHER" id="PTHR24346:SF82">
    <property type="entry name" value="KP78A-RELATED"/>
    <property type="match status" value="1"/>
</dbReference>
<dbReference type="GO" id="GO:0004674">
    <property type="term" value="F:protein serine/threonine kinase activity"/>
    <property type="evidence" value="ECO:0007669"/>
    <property type="project" value="UniProtKB-KW"/>
</dbReference>
<evidence type="ECO:0000256" key="4">
    <source>
        <dbReference type="ARBA" id="ARBA00022777"/>
    </source>
</evidence>
<keyword evidence="3" id="KW-0547">Nucleotide-binding</keyword>
<evidence type="ECO:0000256" key="2">
    <source>
        <dbReference type="ARBA" id="ARBA00022679"/>
    </source>
</evidence>